<reference evidence="1 2" key="1">
    <citation type="submission" date="2018-01" db="EMBL/GenBank/DDBJ databases">
        <title>G. obscuriglobus.</title>
        <authorList>
            <person name="Franke J."/>
            <person name="Blomberg W."/>
            <person name="Selmecki A."/>
        </authorList>
    </citation>
    <scope>NUCLEOTIDE SEQUENCE [LARGE SCALE GENOMIC DNA]</scope>
    <source>
        <strain evidence="1 2">DSM 5831</strain>
    </source>
</reference>
<evidence type="ECO:0008006" key="3">
    <source>
        <dbReference type="Google" id="ProtNLM"/>
    </source>
</evidence>
<dbReference type="RefSeq" id="WP_010035415.1">
    <property type="nucleotide sequence ID" value="NZ_CP025958.1"/>
</dbReference>
<evidence type="ECO:0000313" key="2">
    <source>
        <dbReference type="Proteomes" id="UP000245802"/>
    </source>
</evidence>
<dbReference type="Proteomes" id="UP000245802">
    <property type="component" value="Chromosome"/>
</dbReference>
<dbReference type="EMBL" id="CP025958">
    <property type="protein sequence ID" value="AWM37643.1"/>
    <property type="molecule type" value="Genomic_DNA"/>
</dbReference>
<keyword evidence="2" id="KW-1185">Reference proteome</keyword>
<evidence type="ECO:0000313" key="1">
    <source>
        <dbReference type="EMBL" id="AWM37643.1"/>
    </source>
</evidence>
<dbReference type="AlphaFoldDB" id="A0A2Z3GV86"/>
<name>A0A2Z3GV86_9BACT</name>
<sequence length="105" mass="11685">MPLRPTSHFTWQVLRTVRRSKKPIDGRALRLVPSRKTKDGSFLTSLVDEGLLEFSTGSATDPFTATYSLTEKGKHAAEYGEYEYELKRPAVPTKSASAKGARPRS</sequence>
<protein>
    <recommendedName>
        <fullName evidence="3">Transcriptional regulator</fullName>
    </recommendedName>
</protein>
<gene>
    <name evidence="1" type="ORF">C1280_12015</name>
</gene>
<proteinExistence type="predicted"/>
<accession>A0A2Z3GV86</accession>
<dbReference type="KEGG" id="gog:C1280_12015"/>
<organism evidence="1 2">
    <name type="scientific">Gemmata obscuriglobus</name>
    <dbReference type="NCBI Taxonomy" id="114"/>
    <lineage>
        <taxon>Bacteria</taxon>
        <taxon>Pseudomonadati</taxon>
        <taxon>Planctomycetota</taxon>
        <taxon>Planctomycetia</taxon>
        <taxon>Gemmatales</taxon>
        <taxon>Gemmataceae</taxon>
        <taxon>Gemmata</taxon>
    </lineage>
</organism>